<keyword evidence="1" id="KW-1133">Transmembrane helix</keyword>
<protein>
    <submittedName>
        <fullName evidence="2">Uncharacterized protein</fullName>
    </submittedName>
</protein>
<dbReference type="AlphaFoldDB" id="A0A2P6RNF5"/>
<name>A0A2P6RNF5_ROSCH</name>
<dbReference type="Gramene" id="PRQ47966">
    <property type="protein sequence ID" value="PRQ47966"/>
    <property type="gene ID" value="RchiOBHm_Chr2g0105451"/>
</dbReference>
<gene>
    <name evidence="2" type="ORF">RchiOBHm_Chr2g0105451</name>
</gene>
<organism evidence="2 3">
    <name type="scientific">Rosa chinensis</name>
    <name type="common">China rose</name>
    <dbReference type="NCBI Taxonomy" id="74649"/>
    <lineage>
        <taxon>Eukaryota</taxon>
        <taxon>Viridiplantae</taxon>
        <taxon>Streptophyta</taxon>
        <taxon>Embryophyta</taxon>
        <taxon>Tracheophyta</taxon>
        <taxon>Spermatophyta</taxon>
        <taxon>Magnoliopsida</taxon>
        <taxon>eudicotyledons</taxon>
        <taxon>Gunneridae</taxon>
        <taxon>Pentapetalae</taxon>
        <taxon>rosids</taxon>
        <taxon>fabids</taxon>
        <taxon>Rosales</taxon>
        <taxon>Rosaceae</taxon>
        <taxon>Rosoideae</taxon>
        <taxon>Rosoideae incertae sedis</taxon>
        <taxon>Rosa</taxon>
    </lineage>
</organism>
<feature type="transmembrane region" description="Helical" evidence="1">
    <location>
        <begin position="74"/>
        <end position="95"/>
    </location>
</feature>
<keyword evidence="1" id="KW-0472">Membrane</keyword>
<dbReference type="Proteomes" id="UP000238479">
    <property type="component" value="Chromosome 2"/>
</dbReference>
<accession>A0A2P6RNF5</accession>
<comment type="caution">
    <text evidence="2">The sequence shown here is derived from an EMBL/GenBank/DDBJ whole genome shotgun (WGS) entry which is preliminary data.</text>
</comment>
<keyword evidence="1" id="KW-0812">Transmembrane</keyword>
<keyword evidence="3" id="KW-1185">Reference proteome</keyword>
<sequence>MISFAALSFISLPSLDPSPTQEISDSSYLRRTSSSPFSLTLNENSPINRNSDFGVISLVQHGHDGVIVAAHLDLFLFSIFFGSLVTWQVLTWWSVGFD</sequence>
<evidence type="ECO:0000313" key="3">
    <source>
        <dbReference type="Proteomes" id="UP000238479"/>
    </source>
</evidence>
<evidence type="ECO:0000313" key="2">
    <source>
        <dbReference type="EMBL" id="PRQ47966.1"/>
    </source>
</evidence>
<dbReference type="EMBL" id="PDCK01000040">
    <property type="protein sequence ID" value="PRQ47966.1"/>
    <property type="molecule type" value="Genomic_DNA"/>
</dbReference>
<evidence type="ECO:0000256" key="1">
    <source>
        <dbReference type="SAM" id="Phobius"/>
    </source>
</evidence>
<proteinExistence type="predicted"/>
<reference evidence="2 3" key="1">
    <citation type="journal article" date="2018" name="Nat. Genet.">
        <title>The Rosa genome provides new insights in the design of modern roses.</title>
        <authorList>
            <person name="Bendahmane M."/>
        </authorList>
    </citation>
    <scope>NUCLEOTIDE SEQUENCE [LARGE SCALE GENOMIC DNA]</scope>
    <source>
        <strain evidence="3">cv. Old Blush</strain>
    </source>
</reference>